<dbReference type="GO" id="GO:0016020">
    <property type="term" value="C:membrane"/>
    <property type="evidence" value="ECO:0007669"/>
    <property type="project" value="TreeGrafter"/>
</dbReference>
<evidence type="ECO:0000256" key="2">
    <source>
        <dbReference type="ARBA" id="ARBA00022737"/>
    </source>
</evidence>
<dbReference type="Proteomes" id="UP000838412">
    <property type="component" value="Chromosome 15"/>
</dbReference>
<accession>A0A8J9Z2P9</accession>
<organism evidence="5 6">
    <name type="scientific">Branchiostoma lanceolatum</name>
    <name type="common">Common lancelet</name>
    <name type="synonym">Amphioxus lanceolatum</name>
    <dbReference type="NCBI Taxonomy" id="7740"/>
    <lineage>
        <taxon>Eukaryota</taxon>
        <taxon>Metazoa</taxon>
        <taxon>Chordata</taxon>
        <taxon>Cephalochordata</taxon>
        <taxon>Leptocardii</taxon>
        <taxon>Amphioxiformes</taxon>
        <taxon>Branchiostomatidae</taxon>
        <taxon>Branchiostoma</taxon>
    </lineage>
</organism>
<dbReference type="Pfam" id="PF13229">
    <property type="entry name" value="Beta_helix"/>
    <property type="match status" value="1"/>
</dbReference>
<gene>
    <name evidence="5" type="primary">Hypp7646</name>
    <name evidence="5" type="ORF">BLAG_LOCUS8215</name>
</gene>
<feature type="domain" description="Right handed beta helix" evidence="4">
    <location>
        <begin position="25"/>
        <end position="107"/>
    </location>
</feature>
<dbReference type="InterPro" id="IPR006626">
    <property type="entry name" value="PbH1"/>
</dbReference>
<keyword evidence="3" id="KW-0325">Glycoprotein</keyword>
<dbReference type="AlphaFoldDB" id="A0A8J9Z2P9"/>
<keyword evidence="6" id="KW-1185">Reference proteome</keyword>
<dbReference type="EMBL" id="OV696700">
    <property type="protein sequence ID" value="CAH1246070.1"/>
    <property type="molecule type" value="Genomic_DNA"/>
</dbReference>
<dbReference type="GO" id="GO:0045217">
    <property type="term" value="P:cell-cell junction maintenance"/>
    <property type="evidence" value="ECO:0007669"/>
    <property type="project" value="TreeGrafter"/>
</dbReference>
<keyword evidence="2" id="KW-0677">Repeat</keyword>
<keyword evidence="1" id="KW-0732">Signal</keyword>
<dbReference type="Gene3D" id="2.160.20.10">
    <property type="entry name" value="Single-stranded right-handed beta-helix, Pectin lyase-like"/>
    <property type="match status" value="2"/>
</dbReference>
<dbReference type="InterPro" id="IPR053243">
    <property type="entry name" value="SJ_maturation_regulator"/>
</dbReference>
<dbReference type="PANTHER" id="PTHR47653:SF1">
    <property type="entry name" value="DELETED IN MALIGNANT BRAIN TUMORS 1 PROTEIN"/>
    <property type="match status" value="1"/>
</dbReference>
<dbReference type="SUPFAM" id="SSF51126">
    <property type="entry name" value="Pectin lyase-like"/>
    <property type="match status" value="2"/>
</dbReference>
<dbReference type="PANTHER" id="PTHR47653">
    <property type="entry name" value="PROTEIN BARK BEETLE"/>
    <property type="match status" value="1"/>
</dbReference>
<reference evidence="5" key="1">
    <citation type="submission" date="2022-01" db="EMBL/GenBank/DDBJ databases">
        <authorList>
            <person name="Braso-Vives M."/>
        </authorList>
    </citation>
    <scope>NUCLEOTIDE SEQUENCE</scope>
</reference>
<sequence>MASDESFLLNHVQISGSGTLHSKPATGLSIEKSGGHVSNVLITNCTGSGLEIFGPGSDTTITDSEIHQCLANTGIVIYGSQSGVHVSRVTVTDNTFVTGGVSIFSWEQYVDRENFENVIGICDSEEDLFLTEGAYFVYETKNGQCVKHIHAGKGKEIHLRVIVARFSQWYSSKLRVYSDVSQQHLLGEANNWNQNSIRVFYSPEVISLNVMLSSDDDVYLEVQTTRSSGPSRRTIADSVFSNNNGTVVNVKTASESEITISRSRLTANTPLTPGSDEGMRQAAIVLDNINTHCAIQNNYLFDNSMKGLDFKSSGNSELFLGHNVFDTNQGNGAVNLTGGGPGTSQTLIFGNNFVSNDAPSDFSIMTLGNTTGSVKGNHFQRNIALYIVDWQVRENIRQSQIFTHNRLEHNSGQRPGYKHTVAVSGPDVHLHQNVLINPANDAEVIALNASSFADVNATSNWWGFNQSTIVATRIRDSRDRPELPDVLFEPFLEEDPEEGEEIHY</sequence>
<evidence type="ECO:0000256" key="1">
    <source>
        <dbReference type="ARBA" id="ARBA00022729"/>
    </source>
</evidence>
<protein>
    <submittedName>
        <fullName evidence="5">Hypp7646 protein</fullName>
    </submittedName>
</protein>
<name>A0A8J9Z2P9_BRALA</name>
<dbReference type="OrthoDB" id="536948at2759"/>
<dbReference type="InterPro" id="IPR011050">
    <property type="entry name" value="Pectin_lyase_fold/virulence"/>
</dbReference>
<evidence type="ECO:0000313" key="6">
    <source>
        <dbReference type="Proteomes" id="UP000838412"/>
    </source>
</evidence>
<evidence type="ECO:0000313" key="5">
    <source>
        <dbReference type="EMBL" id="CAH1246070.1"/>
    </source>
</evidence>
<dbReference type="InterPro" id="IPR039448">
    <property type="entry name" value="Beta_helix"/>
</dbReference>
<dbReference type="SMART" id="SM00710">
    <property type="entry name" value="PbH1"/>
    <property type="match status" value="4"/>
</dbReference>
<evidence type="ECO:0000256" key="3">
    <source>
        <dbReference type="ARBA" id="ARBA00023180"/>
    </source>
</evidence>
<evidence type="ECO:0000259" key="4">
    <source>
        <dbReference type="Pfam" id="PF13229"/>
    </source>
</evidence>
<proteinExistence type="predicted"/>
<dbReference type="InterPro" id="IPR012334">
    <property type="entry name" value="Pectin_lyas_fold"/>
</dbReference>